<proteinExistence type="predicted"/>
<evidence type="ECO:0000313" key="1">
    <source>
        <dbReference type="EMBL" id="BBA29806.1"/>
    </source>
</evidence>
<gene>
    <name evidence="1" type="ORF">PMEL_200330</name>
</gene>
<protein>
    <submittedName>
        <fullName evidence="1">Uncharacterized protein</fullName>
    </submittedName>
</protein>
<accession>A0A250KJL1</accession>
<dbReference type="AlphaFoldDB" id="A0A250KJL1"/>
<sequence length="163" mass="19543">MERQKCDYFQTGEYVYIANEWININVSYMFNNPCWHLYTQNTKFLDLGFHKEEDDYFGLYLPYGDNYDYSAYRKSCFCNYKGYKCQCLGLTDDRIITLDPSMEYQTMSGDHAMHGYDPHLDVKESEITDIWEERTPIEGFKFDVEPIVYLKKDGVWLKEPKEQ</sequence>
<dbReference type="OrthoDB" id="1072778at2"/>
<dbReference type="Proteomes" id="UP000267517">
    <property type="component" value="Chromosome II"/>
</dbReference>
<organism evidence="1 2">
    <name type="scientific">Prevotella melaninogenica</name>
    <dbReference type="NCBI Taxonomy" id="28132"/>
    <lineage>
        <taxon>Bacteria</taxon>
        <taxon>Pseudomonadati</taxon>
        <taxon>Bacteroidota</taxon>
        <taxon>Bacteroidia</taxon>
        <taxon>Bacteroidales</taxon>
        <taxon>Prevotellaceae</taxon>
        <taxon>Prevotella</taxon>
    </lineage>
</organism>
<evidence type="ECO:0000313" key="2">
    <source>
        <dbReference type="Proteomes" id="UP000267517"/>
    </source>
</evidence>
<dbReference type="EMBL" id="AP018050">
    <property type="protein sequence ID" value="BBA29806.1"/>
    <property type="molecule type" value="Genomic_DNA"/>
</dbReference>
<dbReference type="RefSeq" id="WP_120174935.1">
    <property type="nucleotide sequence ID" value="NZ_AP018050.1"/>
</dbReference>
<name>A0A250KJL1_9BACT</name>
<reference evidence="1 2" key="1">
    <citation type="submission" date="2017-05" db="EMBL/GenBank/DDBJ databases">
        <title>whole genome sequence of Prevotella melaninogenica GAI 07411.</title>
        <authorList>
            <person name="Kondo Y."/>
            <person name="Hoshino T."/>
        </authorList>
    </citation>
    <scope>NUCLEOTIDE SEQUENCE [LARGE SCALE GENOMIC DNA]</scope>
    <source>
        <strain evidence="1 2">GAI 07411</strain>
    </source>
</reference>